<dbReference type="OrthoDB" id="1413556at2759"/>
<dbReference type="EMBL" id="CM017328">
    <property type="protein sequence ID" value="KAE8124742.1"/>
    <property type="molecule type" value="Genomic_DNA"/>
</dbReference>
<evidence type="ECO:0000313" key="3">
    <source>
        <dbReference type="EMBL" id="KAE8124742.1"/>
    </source>
</evidence>
<protein>
    <recommendedName>
        <fullName evidence="5">CLAVATA3/ESR-like protein</fullName>
    </recommendedName>
</protein>
<dbReference type="Proteomes" id="UP000327013">
    <property type="component" value="Chromosome 8"/>
</dbReference>
<feature type="signal peptide" evidence="2">
    <location>
        <begin position="1"/>
        <end position="20"/>
    </location>
</feature>
<feature type="chain" id="PRO_5024387945" description="CLAVATA3/ESR-like protein" evidence="2">
    <location>
        <begin position="21"/>
        <end position="73"/>
    </location>
</feature>
<evidence type="ECO:0000256" key="2">
    <source>
        <dbReference type="SAM" id="SignalP"/>
    </source>
</evidence>
<name>A0A5N6RR51_9ROSI</name>
<proteinExistence type="predicted"/>
<evidence type="ECO:0000256" key="1">
    <source>
        <dbReference type="SAM" id="MobiDB-lite"/>
    </source>
</evidence>
<keyword evidence="2" id="KW-0732">Signal</keyword>
<organism evidence="3 4">
    <name type="scientific">Carpinus fangiana</name>
    <dbReference type="NCBI Taxonomy" id="176857"/>
    <lineage>
        <taxon>Eukaryota</taxon>
        <taxon>Viridiplantae</taxon>
        <taxon>Streptophyta</taxon>
        <taxon>Embryophyta</taxon>
        <taxon>Tracheophyta</taxon>
        <taxon>Spermatophyta</taxon>
        <taxon>Magnoliopsida</taxon>
        <taxon>eudicotyledons</taxon>
        <taxon>Gunneridae</taxon>
        <taxon>Pentapetalae</taxon>
        <taxon>rosids</taxon>
        <taxon>fabids</taxon>
        <taxon>Fagales</taxon>
        <taxon>Betulaceae</taxon>
        <taxon>Carpinus</taxon>
    </lineage>
</organism>
<sequence>MAGMKFWLFLFLAIVGFSSSETRSLSSSIHQNNRAAFTDIANEVLKVSKERQVARGFRETKRRSPGGPDPRHH</sequence>
<reference evidence="3 4" key="1">
    <citation type="submission" date="2019-06" db="EMBL/GenBank/DDBJ databases">
        <title>A chromosomal-level reference genome of Carpinus fangiana (Coryloideae, Betulaceae).</title>
        <authorList>
            <person name="Yang X."/>
            <person name="Wang Z."/>
            <person name="Zhang L."/>
            <person name="Hao G."/>
            <person name="Liu J."/>
            <person name="Yang Y."/>
        </authorList>
    </citation>
    <scope>NUCLEOTIDE SEQUENCE [LARGE SCALE GENOMIC DNA]</scope>
    <source>
        <strain evidence="3">Cfa_2016G</strain>
        <tissue evidence="3">Leaf</tissue>
    </source>
</reference>
<evidence type="ECO:0008006" key="5">
    <source>
        <dbReference type="Google" id="ProtNLM"/>
    </source>
</evidence>
<keyword evidence="4" id="KW-1185">Reference proteome</keyword>
<feature type="region of interest" description="Disordered" evidence="1">
    <location>
        <begin position="52"/>
        <end position="73"/>
    </location>
</feature>
<accession>A0A5N6RR51</accession>
<evidence type="ECO:0000313" key="4">
    <source>
        <dbReference type="Proteomes" id="UP000327013"/>
    </source>
</evidence>
<dbReference type="AlphaFoldDB" id="A0A5N6RR51"/>
<gene>
    <name evidence="3" type="ORF">FH972_019599</name>
</gene>